<sequence>MGAVLGRRDRGAMQRQLRARWSSCDRRVRWVWGKGKGKRVGATPRAQPGRRAEEAVRRRLTARRRVACGS</sequence>
<evidence type="ECO:0000256" key="1">
    <source>
        <dbReference type="SAM" id="MobiDB-lite"/>
    </source>
</evidence>
<gene>
    <name evidence="2" type="ORF">Sradi_6888100</name>
</gene>
<name>A0AAW2JJ00_SESRA</name>
<dbReference type="EMBL" id="JACGWJ010000168">
    <property type="protein sequence ID" value="KAL0294454.1"/>
    <property type="molecule type" value="Genomic_DNA"/>
</dbReference>
<feature type="region of interest" description="Disordered" evidence="1">
    <location>
        <begin position="36"/>
        <end position="58"/>
    </location>
</feature>
<protein>
    <submittedName>
        <fullName evidence="2">Uncharacterized protein</fullName>
    </submittedName>
</protein>
<reference evidence="2" key="1">
    <citation type="submission" date="2020-06" db="EMBL/GenBank/DDBJ databases">
        <authorList>
            <person name="Li T."/>
            <person name="Hu X."/>
            <person name="Zhang T."/>
            <person name="Song X."/>
            <person name="Zhang H."/>
            <person name="Dai N."/>
            <person name="Sheng W."/>
            <person name="Hou X."/>
            <person name="Wei L."/>
        </authorList>
    </citation>
    <scope>NUCLEOTIDE SEQUENCE</scope>
    <source>
        <strain evidence="2">G02</strain>
        <tissue evidence="2">Leaf</tissue>
    </source>
</reference>
<comment type="caution">
    <text evidence="2">The sequence shown here is derived from an EMBL/GenBank/DDBJ whole genome shotgun (WGS) entry which is preliminary data.</text>
</comment>
<reference evidence="2" key="2">
    <citation type="journal article" date="2024" name="Plant">
        <title>Genomic evolution and insights into agronomic trait innovations of Sesamum species.</title>
        <authorList>
            <person name="Miao H."/>
            <person name="Wang L."/>
            <person name="Qu L."/>
            <person name="Liu H."/>
            <person name="Sun Y."/>
            <person name="Le M."/>
            <person name="Wang Q."/>
            <person name="Wei S."/>
            <person name="Zheng Y."/>
            <person name="Lin W."/>
            <person name="Duan Y."/>
            <person name="Cao H."/>
            <person name="Xiong S."/>
            <person name="Wang X."/>
            <person name="Wei L."/>
            <person name="Li C."/>
            <person name="Ma Q."/>
            <person name="Ju M."/>
            <person name="Zhao R."/>
            <person name="Li G."/>
            <person name="Mu C."/>
            <person name="Tian Q."/>
            <person name="Mei H."/>
            <person name="Zhang T."/>
            <person name="Gao T."/>
            <person name="Zhang H."/>
        </authorList>
    </citation>
    <scope>NUCLEOTIDE SEQUENCE</scope>
    <source>
        <strain evidence="2">G02</strain>
    </source>
</reference>
<proteinExistence type="predicted"/>
<accession>A0AAW2JJ00</accession>
<organism evidence="2">
    <name type="scientific">Sesamum radiatum</name>
    <name type="common">Black benniseed</name>
    <dbReference type="NCBI Taxonomy" id="300843"/>
    <lineage>
        <taxon>Eukaryota</taxon>
        <taxon>Viridiplantae</taxon>
        <taxon>Streptophyta</taxon>
        <taxon>Embryophyta</taxon>
        <taxon>Tracheophyta</taxon>
        <taxon>Spermatophyta</taxon>
        <taxon>Magnoliopsida</taxon>
        <taxon>eudicotyledons</taxon>
        <taxon>Gunneridae</taxon>
        <taxon>Pentapetalae</taxon>
        <taxon>asterids</taxon>
        <taxon>lamiids</taxon>
        <taxon>Lamiales</taxon>
        <taxon>Pedaliaceae</taxon>
        <taxon>Sesamum</taxon>
    </lineage>
</organism>
<dbReference type="AlphaFoldDB" id="A0AAW2JJ00"/>
<evidence type="ECO:0000313" key="2">
    <source>
        <dbReference type="EMBL" id="KAL0294454.1"/>
    </source>
</evidence>